<reference evidence="1 2" key="1">
    <citation type="journal article" date="2016" name="Nat. Commun.">
        <title>Thousands of microbial genomes shed light on interconnected biogeochemical processes in an aquifer system.</title>
        <authorList>
            <person name="Anantharaman K."/>
            <person name="Brown C.T."/>
            <person name="Hug L.A."/>
            <person name="Sharon I."/>
            <person name="Castelle C.J."/>
            <person name="Probst A.J."/>
            <person name="Thomas B.C."/>
            <person name="Singh A."/>
            <person name="Wilkins M.J."/>
            <person name="Karaoz U."/>
            <person name="Brodie E.L."/>
            <person name="Williams K.H."/>
            <person name="Hubbard S.S."/>
            <person name="Banfield J.F."/>
        </authorList>
    </citation>
    <scope>NUCLEOTIDE SEQUENCE [LARGE SCALE GENOMIC DNA]</scope>
</reference>
<protein>
    <recommendedName>
        <fullName evidence="3">Bulb-type lectin domain-containing protein</fullName>
    </recommendedName>
</protein>
<proteinExistence type="predicted"/>
<dbReference type="PANTHER" id="PTHR42754">
    <property type="entry name" value="ENDOGLUCANASE"/>
    <property type="match status" value="1"/>
</dbReference>
<evidence type="ECO:0000313" key="1">
    <source>
        <dbReference type="EMBL" id="OGF68016.1"/>
    </source>
</evidence>
<dbReference type="InterPro" id="IPR011047">
    <property type="entry name" value="Quinoprotein_ADH-like_sf"/>
</dbReference>
<evidence type="ECO:0000313" key="2">
    <source>
        <dbReference type="Proteomes" id="UP000178943"/>
    </source>
</evidence>
<accession>A0A1F5VX20</accession>
<evidence type="ECO:0008006" key="3">
    <source>
        <dbReference type="Google" id="ProtNLM"/>
    </source>
</evidence>
<comment type="caution">
    <text evidence="1">The sequence shown here is derived from an EMBL/GenBank/DDBJ whole genome shotgun (WGS) entry which is preliminary data.</text>
</comment>
<dbReference type="STRING" id="1817863.A2Y62_20465"/>
<dbReference type="AlphaFoldDB" id="A0A1F5VX20"/>
<gene>
    <name evidence="1" type="ORF">A2Y62_20465</name>
</gene>
<dbReference type="EMBL" id="MFGW01000033">
    <property type="protein sequence ID" value="OGF68016.1"/>
    <property type="molecule type" value="Genomic_DNA"/>
</dbReference>
<sequence>MKIDATGSILWQKTYGGADDDFPFFIQQTSDGGYIVAGNTMSFGLGSTDAWALKLDSTGNISWQKTYGGTADEDCRSVRQTADGGYILGGYTRSYGAGDADVWMIKLDSTGNISWQKTYGDTGYDSGQFIQQTIDGGFIITGSTSSFGSGNNDFLILKINSTGNMHSSCTFISDSSASPIDSTASAADTTISLISSTAAATNTNVSSVNGTGIDSPICESQSS</sequence>
<name>A0A1F5VX20_9BACT</name>
<dbReference type="SUPFAM" id="SSF50998">
    <property type="entry name" value="Quinoprotein alcohol dehydrogenase-like"/>
    <property type="match status" value="1"/>
</dbReference>
<dbReference type="Proteomes" id="UP000178943">
    <property type="component" value="Unassembled WGS sequence"/>
</dbReference>
<dbReference type="PANTHER" id="PTHR42754:SF1">
    <property type="entry name" value="LIPOPROTEIN"/>
    <property type="match status" value="1"/>
</dbReference>
<organism evidence="1 2">
    <name type="scientific">Candidatus Fischerbacteria bacterium RBG_13_37_8</name>
    <dbReference type="NCBI Taxonomy" id="1817863"/>
    <lineage>
        <taxon>Bacteria</taxon>
        <taxon>Candidatus Fischeribacteriota</taxon>
    </lineage>
</organism>